<evidence type="ECO:0000313" key="3">
    <source>
        <dbReference type="RefSeq" id="XP_033572314.1"/>
    </source>
</evidence>
<accession>A0A6A6Y9H8</accession>
<protein>
    <submittedName>
        <fullName evidence="1 3">Uncharacterized protein</fullName>
    </submittedName>
</protein>
<evidence type="ECO:0000313" key="1">
    <source>
        <dbReference type="EMBL" id="KAF2805350.1"/>
    </source>
</evidence>
<gene>
    <name evidence="1 3" type="ORF">BDZ99DRAFT_466973</name>
</gene>
<dbReference type="OrthoDB" id="3781185at2759"/>
<name>A0A6A6Y9H8_9PEZI</name>
<dbReference type="AlphaFoldDB" id="A0A6A6Y9H8"/>
<proteinExistence type="predicted"/>
<dbReference type="EMBL" id="MU003710">
    <property type="protein sequence ID" value="KAF2805350.1"/>
    <property type="molecule type" value="Genomic_DNA"/>
</dbReference>
<dbReference type="RefSeq" id="XP_033572314.1">
    <property type="nucleotide sequence ID" value="XM_033720907.1"/>
</dbReference>
<sequence>MPSTSTSVERIVLSSPADWKHWFFTVETKAYSGNVWEYVNPNKLFSDDSTKLNKPGRPALPAAASSAEIWTPAAKLD</sequence>
<reference evidence="1 3" key="1">
    <citation type="journal article" date="2020" name="Stud. Mycol.">
        <title>101 Dothideomycetes genomes: a test case for predicting lifestyles and emergence of pathogens.</title>
        <authorList>
            <person name="Haridas S."/>
            <person name="Albert R."/>
            <person name="Binder M."/>
            <person name="Bloem J."/>
            <person name="Labutti K."/>
            <person name="Salamov A."/>
            <person name="Andreopoulos B."/>
            <person name="Baker S."/>
            <person name="Barry K."/>
            <person name="Bills G."/>
            <person name="Bluhm B."/>
            <person name="Cannon C."/>
            <person name="Castanera R."/>
            <person name="Culley D."/>
            <person name="Daum C."/>
            <person name="Ezra D."/>
            <person name="Gonzalez J."/>
            <person name="Henrissat B."/>
            <person name="Kuo A."/>
            <person name="Liang C."/>
            <person name="Lipzen A."/>
            <person name="Lutzoni F."/>
            <person name="Magnuson J."/>
            <person name="Mondo S."/>
            <person name="Nolan M."/>
            <person name="Ohm R."/>
            <person name="Pangilinan J."/>
            <person name="Park H.-J."/>
            <person name="Ramirez L."/>
            <person name="Alfaro M."/>
            <person name="Sun H."/>
            <person name="Tritt A."/>
            <person name="Yoshinaga Y."/>
            <person name="Zwiers L.-H."/>
            <person name="Turgeon B."/>
            <person name="Goodwin S."/>
            <person name="Spatafora J."/>
            <person name="Crous P."/>
            <person name="Grigoriev I."/>
        </authorList>
    </citation>
    <scope>NUCLEOTIDE SEQUENCE</scope>
    <source>
        <strain evidence="1 3">CBS 304.34</strain>
    </source>
</reference>
<reference evidence="3" key="3">
    <citation type="submission" date="2025-04" db="UniProtKB">
        <authorList>
            <consortium name="RefSeq"/>
        </authorList>
    </citation>
    <scope>IDENTIFICATION</scope>
    <source>
        <strain evidence="3">CBS 304.34</strain>
    </source>
</reference>
<dbReference type="Proteomes" id="UP000504636">
    <property type="component" value="Unplaced"/>
</dbReference>
<keyword evidence="2" id="KW-1185">Reference proteome</keyword>
<evidence type="ECO:0000313" key="2">
    <source>
        <dbReference type="Proteomes" id="UP000504636"/>
    </source>
</evidence>
<reference evidence="3" key="2">
    <citation type="submission" date="2020-04" db="EMBL/GenBank/DDBJ databases">
        <authorList>
            <consortium name="NCBI Genome Project"/>
        </authorList>
    </citation>
    <scope>NUCLEOTIDE SEQUENCE</scope>
    <source>
        <strain evidence="3">CBS 304.34</strain>
    </source>
</reference>
<organism evidence="1">
    <name type="scientific">Mytilinidion resinicola</name>
    <dbReference type="NCBI Taxonomy" id="574789"/>
    <lineage>
        <taxon>Eukaryota</taxon>
        <taxon>Fungi</taxon>
        <taxon>Dikarya</taxon>
        <taxon>Ascomycota</taxon>
        <taxon>Pezizomycotina</taxon>
        <taxon>Dothideomycetes</taxon>
        <taxon>Pleosporomycetidae</taxon>
        <taxon>Mytilinidiales</taxon>
        <taxon>Mytilinidiaceae</taxon>
        <taxon>Mytilinidion</taxon>
    </lineage>
</organism>
<dbReference type="GeneID" id="54461800"/>